<reference evidence="2" key="1">
    <citation type="submission" date="2016-11" db="EMBL/GenBank/DDBJ databases">
        <authorList>
            <person name="Varghese N."/>
            <person name="Submissions S."/>
        </authorList>
    </citation>
    <scope>NUCLEOTIDE SEQUENCE [LARGE SCALE GENOMIC DNA]</scope>
    <source>
        <strain evidence="2">DSM 9756</strain>
    </source>
</reference>
<protein>
    <submittedName>
        <fullName evidence="1">Uncharacterized protein</fullName>
    </submittedName>
</protein>
<organism evidence="1 2">
    <name type="scientific">Desulfacinum infernum DSM 9756</name>
    <dbReference type="NCBI Taxonomy" id="1121391"/>
    <lineage>
        <taxon>Bacteria</taxon>
        <taxon>Pseudomonadati</taxon>
        <taxon>Thermodesulfobacteriota</taxon>
        <taxon>Syntrophobacteria</taxon>
        <taxon>Syntrophobacterales</taxon>
        <taxon>Syntrophobacteraceae</taxon>
        <taxon>Desulfacinum</taxon>
    </lineage>
</organism>
<dbReference type="Proteomes" id="UP000184076">
    <property type="component" value="Unassembled WGS sequence"/>
</dbReference>
<gene>
    <name evidence="1" type="ORF">SAMN02745206_00099</name>
</gene>
<proteinExistence type="predicted"/>
<name>A0A1M4SH57_9BACT</name>
<evidence type="ECO:0000313" key="2">
    <source>
        <dbReference type="Proteomes" id="UP000184076"/>
    </source>
</evidence>
<dbReference type="AlphaFoldDB" id="A0A1M4SH57"/>
<keyword evidence="2" id="KW-1185">Reference proteome</keyword>
<accession>A0A1M4SH57</accession>
<sequence>MNGERALLESRTLPTGLVVHLFDRSKRIAGDRWYVQLLVEIPIPLDDSLLDKLGTDKELLEAFRREAGNPFVYRYKKERNFIDAGEKDAALEQLKEEFLKTNWNYLAHPRFAELTVKKSFREWEERRRWYR</sequence>
<dbReference type="RefSeq" id="WP_073035915.1">
    <property type="nucleotide sequence ID" value="NZ_FQVB01000003.1"/>
</dbReference>
<dbReference type="STRING" id="1121391.SAMN02745206_00099"/>
<evidence type="ECO:0000313" key="1">
    <source>
        <dbReference type="EMBL" id="SHE31594.1"/>
    </source>
</evidence>
<dbReference type="EMBL" id="FQVB01000003">
    <property type="protein sequence ID" value="SHE31594.1"/>
    <property type="molecule type" value="Genomic_DNA"/>
</dbReference>
<dbReference type="OrthoDB" id="9789917at2"/>